<dbReference type="Gene3D" id="1.25.40.10">
    <property type="entry name" value="Tetratricopeptide repeat domain"/>
    <property type="match status" value="2"/>
</dbReference>
<accession>A0ABM7X3L9</accession>
<evidence type="ECO:0000313" key="1">
    <source>
        <dbReference type="EMBL" id="BDG06374.1"/>
    </source>
</evidence>
<dbReference type="InterPro" id="IPR011990">
    <property type="entry name" value="TPR-like_helical_dom_sf"/>
</dbReference>
<name>A0ABM7X3L9_9BACT</name>
<protein>
    <recommendedName>
        <fullName evidence="3">LapB rubredoxin metal binding domain-containing protein</fullName>
    </recommendedName>
</protein>
<evidence type="ECO:0000313" key="2">
    <source>
        <dbReference type="Proteomes" id="UP001162891"/>
    </source>
</evidence>
<evidence type="ECO:0008006" key="3">
    <source>
        <dbReference type="Google" id="ProtNLM"/>
    </source>
</evidence>
<dbReference type="SUPFAM" id="SSF48452">
    <property type="entry name" value="TPR-like"/>
    <property type="match status" value="1"/>
</dbReference>
<keyword evidence="2" id="KW-1185">Reference proteome</keyword>
<reference evidence="2" key="1">
    <citation type="journal article" date="2022" name="Int. J. Syst. Evol. Microbiol.">
        <title>Anaeromyxobacter oryzae sp. nov., Anaeromyxobacter diazotrophicus sp. nov. and Anaeromyxobacter paludicola sp. nov., isolated from paddy soils.</title>
        <authorList>
            <person name="Itoh H."/>
            <person name="Xu Z."/>
            <person name="Mise K."/>
            <person name="Masuda Y."/>
            <person name="Ushijima N."/>
            <person name="Hayakawa C."/>
            <person name="Shiratori Y."/>
            <person name="Senoo K."/>
        </authorList>
    </citation>
    <scope>NUCLEOTIDE SEQUENCE [LARGE SCALE GENOMIC DNA]</scope>
    <source>
        <strain evidence="2">Red232</strain>
    </source>
</reference>
<dbReference type="Proteomes" id="UP001162891">
    <property type="component" value="Chromosome"/>
</dbReference>
<gene>
    <name evidence="1" type="ORF">AMOR_53700</name>
</gene>
<organism evidence="1 2">
    <name type="scientific">Anaeromyxobacter oryzae</name>
    <dbReference type="NCBI Taxonomy" id="2918170"/>
    <lineage>
        <taxon>Bacteria</taxon>
        <taxon>Pseudomonadati</taxon>
        <taxon>Myxococcota</taxon>
        <taxon>Myxococcia</taxon>
        <taxon>Myxococcales</taxon>
        <taxon>Cystobacterineae</taxon>
        <taxon>Anaeromyxobacteraceae</taxon>
        <taxon>Anaeromyxobacter</taxon>
    </lineage>
</organism>
<proteinExistence type="predicted"/>
<dbReference type="EMBL" id="AP025591">
    <property type="protein sequence ID" value="BDG06374.1"/>
    <property type="molecule type" value="Genomic_DNA"/>
</dbReference>
<dbReference type="RefSeq" id="WP_248356016.1">
    <property type="nucleotide sequence ID" value="NZ_AP025591.1"/>
</dbReference>
<sequence length="366" mass="38266">MNVWVAVALGSFVAVVGILVADRLKRRRDEAQAYLKGVRSIVSGDPDAAIEALSDAARLGTPEAIDTYLALGALFRREGDLARAVRLHRNMLMGRALDPARRPEVERELAEDYRRSGMLAEAAELYARLVPGDVAAAEGLRDVKVEQGDLDGAIALQRRLGTAGADPILAHLLAARARAALPGDAAAAVALAREALSAHPSSADAFIALAEAEGAAGATAAALDAIGRALDADPRAAPLAWPGLAAVADAAAVEAFVAARATARPQDAGLHLLHARALQRTDRAAEAVAAARRALERDASGEVTLAMREVLREAAAPGPEDLAARHDVLVQALLLKARAPRCQRCGADAPSRAWRCRRCGAFDAYA</sequence>